<dbReference type="RefSeq" id="WP_311424265.1">
    <property type="nucleotide sequence ID" value="NZ_JAVREH010000029.1"/>
</dbReference>
<protein>
    <submittedName>
        <fullName evidence="2">Crosslink repair DNA glycosylase YcaQ family protein</fullName>
    </submittedName>
</protein>
<dbReference type="PANTHER" id="PTHR30528">
    <property type="entry name" value="CYTOPLASMIC PROTEIN"/>
    <property type="match status" value="1"/>
</dbReference>
<comment type="caution">
    <text evidence="2">The sequence shown here is derived from an EMBL/GenBank/DDBJ whole genome shotgun (WGS) entry which is preliminary data.</text>
</comment>
<reference evidence="3" key="1">
    <citation type="submission" date="2023-07" db="EMBL/GenBank/DDBJ databases">
        <title>30 novel species of actinomycetes from the DSMZ collection.</title>
        <authorList>
            <person name="Nouioui I."/>
        </authorList>
    </citation>
    <scope>NUCLEOTIDE SEQUENCE [LARGE SCALE GENOMIC DNA]</scope>
    <source>
        <strain evidence="3">DSM 44399</strain>
    </source>
</reference>
<sequence length="399" mass="44301">MTATAWRHSHERLTRDHAAHIAIAAQFGGTVPVDSAITLRRLGLLQLDPLQPVAKAHRLTTLARLPRQTRVTDIDEHLWSAERPAAFETWVHAACLVPIEDWPLFRLARDRSRAAKWQPPSSVLREVLAVIANPEGAVIGDIEKGGTAGKGWNWSERKRAVEYLLRCGDVVCSARRATKRVYHLAEQRLPGSLLAADLSDVEILAEITRKALHAMGIATAQDIATYYNLTKKDVAIGLEATNATPIHVDGWDQPGWVTASPHELDDSIPDHPLLIGPFDNLIWDRHRTRRVFGFDYTFEAYKPVAKRQYGYYVMVVLHQGRLAGRADLKRQSDTIEVLAAQPEEPSESGEFFGVLNQALGRLQDQVNAAPVKPRIGDSDALVAVGSSPRPAELRGDHQR</sequence>
<dbReference type="Proteomes" id="UP001183176">
    <property type="component" value="Unassembled WGS sequence"/>
</dbReference>
<evidence type="ECO:0000313" key="3">
    <source>
        <dbReference type="Proteomes" id="UP001183176"/>
    </source>
</evidence>
<evidence type="ECO:0000313" key="2">
    <source>
        <dbReference type="EMBL" id="MDT0263118.1"/>
    </source>
</evidence>
<dbReference type="PANTHER" id="PTHR30528:SF0">
    <property type="entry name" value="CYTOPLASMIC PROTEIN"/>
    <property type="match status" value="1"/>
</dbReference>
<organism evidence="2 3">
    <name type="scientific">Jatrophihabitans lederbergiae</name>
    <dbReference type="NCBI Taxonomy" id="3075547"/>
    <lineage>
        <taxon>Bacteria</taxon>
        <taxon>Bacillati</taxon>
        <taxon>Actinomycetota</taxon>
        <taxon>Actinomycetes</taxon>
        <taxon>Jatrophihabitantales</taxon>
        <taxon>Jatrophihabitantaceae</taxon>
        <taxon>Jatrophihabitans</taxon>
    </lineage>
</organism>
<feature type="region of interest" description="Disordered" evidence="1">
    <location>
        <begin position="379"/>
        <end position="399"/>
    </location>
</feature>
<name>A0ABU2JDQ1_9ACTN</name>
<dbReference type="Pfam" id="PF06224">
    <property type="entry name" value="AlkZ-like"/>
    <property type="match status" value="1"/>
</dbReference>
<accession>A0ABU2JDQ1</accession>
<dbReference type="EMBL" id="JAVREH010000029">
    <property type="protein sequence ID" value="MDT0263118.1"/>
    <property type="molecule type" value="Genomic_DNA"/>
</dbReference>
<keyword evidence="3" id="KW-1185">Reference proteome</keyword>
<proteinExistence type="predicted"/>
<gene>
    <name evidence="2" type="ORF">RM423_17150</name>
</gene>
<evidence type="ECO:0000256" key="1">
    <source>
        <dbReference type="SAM" id="MobiDB-lite"/>
    </source>
</evidence>
<dbReference type="InterPro" id="IPR009351">
    <property type="entry name" value="AlkZ-like"/>
</dbReference>